<feature type="transmembrane region" description="Helical" evidence="9">
    <location>
        <begin position="36"/>
        <end position="55"/>
    </location>
</feature>
<keyword evidence="3" id="KW-0813">Transport</keyword>
<protein>
    <submittedName>
        <fullName evidence="10">BCCT family transporter</fullName>
    </submittedName>
</protein>
<feature type="transmembrane region" description="Helical" evidence="9">
    <location>
        <begin position="503"/>
        <end position="523"/>
    </location>
</feature>
<evidence type="ECO:0000256" key="5">
    <source>
        <dbReference type="ARBA" id="ARBA00022692"/>
    </source>
</evidence>
<name>A0ABR9G0X3_9GAMM</name>
<keyword evidence="5 9" id="KW-0812">Transmembrane</keyword>
<feature type="transmembrane region" description="Helical" evidence="9">
    <location>
        <begin position="287"/>
        <end position="307"/>
    </location>
</feature>
<feature type="transmembrane region" description="Helical" evidence="9">
    <location>
        <begin position="378"/>
        <end position="402"/>
    </location>
</feature>
<dbReference type="NCBIfam" id="TIGR00842">
    <property type="entry name" value="bcct"/>
    <property type="match status" value="1"/>
</dbReference>
<evidence type="ECO:0000256" key="3">
    <source>
        <dbReference type="ARBA" id="ARBA00022448"/>
    </source>
</evidence>
<feature type="transmembrane region" description="Helical" evidence="9">
    <location>
        <begin position="113"/>
        <end position="134"/>
    </location>
</feature>
<keyword evidence="7 9" id="KW-0472">Membrane</keyword>
<comment type="subcellular location">
    <subcellularLocation>
        <location evidence="1">Cell membrane</location>
        <topology evidence="1">Multi-pass membrane protein</topology>
    </subcellularLocation>
</comment>
<evidence type="ECO:0000256" key="1">
    <source>
        <dbReference type="ARBA" id="ARBA00004651"/>
    </source>
</evidence>
<keyword evidence="11" id="KW-1185">Reference proteome</keyword>
<dbReference type="RefSeq" id="WP_192539028.1">
    <property type="nucleotide sequence ID" value="NZ_RRZB01000037.1"/>
</dbReference>
<feature type="region of interest" description="Disordered" evidence="8">
    <location>
        <begin position="543"/>
        <end position="570"/>
    </location>
</feature>
<keyword evidence="6 9" id="KW-1133">Transmembrane helix</keyword>
<feature type="transmembrane region" description="Helical" evidence="9">
    <location>
        <begin position="256"/>
        <end position="275"/>
    </location>
</feature>
<evidence type="ECO:0000256" key="7">
    <source>
        <dbReference type="ARBA" id="ARBA00023136"/>
    </source>
</evidence>
<feature type="transmembrane region" description="Helical" evidence="9">
    <location>
        <begin position="348"/>
        <end position="366"/>
    </location>
</feature>
<feature type="transmembrane region" description="Helical" evidence="9">
    <location>
        <begin position="169"/>
        <end position="187"/>
    </location>
</feature>
<dbReference type="Proteomes" id="UP001645038">
    <property type="component" value="Unassembled WGS sequence"/>
</dbReference>
<evidence type="ECO:0000256" key="8">
    <source>
        <dbReference type="SAM" id="MobiDB-lite"/>
    </source>
</evidence>
<keyword evidence="4" id="KW-1003">Cell membrane</keyword>
<evidence type="ECO:0000256" key="9">
    <source>
        <dbReference type="SAM" id="Phobius"/>
    </source>
</evidence>
<feature type="transmembrane region" description="Helical" evidence="9">
    <location>
        <begin position="422"/>
        <end position="448"/>
    </location>
</feature>
<evidence type="ECO:0000313" key="10">
    <source>
        <dbReference type="EMBL" id="MBE0464537.1"/>
    </source>
</evidence>
<evidence type="ECO:0000256" key="6">
    <source>
        <dbReference type="ARBA" id="ARBA00022989"/>
    </source>
</evidence>
<gene>
    <name evidence="10" type="ORF">EI547_13885</name>
</gene>
<dbReference type="InterPro" id="IPR000060">
    <property type="entry name" value="BCCT_transptr"/>
</dbReference>
<sequence>MSVRLNAGGGCPASGYPQGDTTINIQCAFSNIHKPIFFGSLGLLLIVTLPLIIFPEMGRVWVMAAQGFVTQNLGMLYQTMGIASLGFMIYIVFSDIGQIKLGDVDAEPEFSLFSWGAMLFAAGIGGAVVFWGMVEWMYYLQNPPFHVEPFSEEATAWAATYGMFHWGPIAWSIYLVPALPMAYFLHVRKHKVLRISEAIRPVLGEKLARSWLGNIIDILFIFGMLGGGATSLGILVPLINQGLGNLFGFTPNPVSQIGVLVGTTALFAISAWRGLKGGIEMLSDINMWLGLAVLLFVLTVGPTVFILDTGLNSIGLMLSNLIQMATWTEPFGNFDGFEETGFPQAWTIFYWAWWLVFAPTVGLFIARISKGRRIKTMVAGSIFFGSLGCALFFIILGNYGLYLQLSGTLDVIQLMNDQSANVAFYAVLAELPLSWLVTLAVVILLAIFTATTFDSIAYILSSAAEKNLDKEPARWHRLFWAFTLSLLPMSLLFLGGLETLQTASIVSGVPLLLIALLLMISMVRAAQYDLRYQPNYEEPEINIEEFPENDPWTEEGSWEVTDDEGYQEKT</sequence>
<dbReference type="EMBL" id="RRZB01000037">
    <property type="protein sequence ID" value="MBE0464537.1"/>
    <property type="molecule type" value="Genomic_DNA"/>
</dbReference>
<dbReference type="Pfam" id="PF02028">
    <property type="entry name" value="BCCT"/>
    <property type="match status" value="1"/>
</dbReference>
<feature type="transmembrane region" description="Helical" evidence="9">
    <location>
        <begin position="478"/>
        <end position="497"/>
    </location>
</feature>
<proteinExistence type="inferred from homology"/>
<dbReference type="InterPro" id="IPR018093">
    <property type="entry name" value="BCCT_CS"/>
</dbReference>
<comment type="similarity">
    <text evidence="2">Belongs to the BCCT transporter (TC 2.A.15) family.</text>
</comment>
<accession>A0ABR9G0X3</accession>
<dbReference type="PROSITE" id="PS01303">
    <property type="entry name" value="BCCT"/>
    <property type="match status" value="1"/>
</dbReference>
<evidence type="ECO:0000256" key="2">
    <source>
        <dbReference type="ARBA" id="ARBA00005658"/>
    </source>
</evidence>
<reference evidence="10 11" key="1">
    <citation type="submission" date="2020-07" db="EMBL/GenBank/DDBJ databases">
        <title>Halophilic bacteria isolated from french cheeses.</title>
        <authorList>
            <person name="Kothe C.I."/>
            <person name="Farah-Kraiem B."/>
            <person name="Renault P."/>
            <person name="Dridi B."/>
        </authorList>
    </citation>
    <scope>NUCLEOTIDE SEQUENCE [LARGE SCALE GENOMIC DNA]</scope>
    <source>
        <strain evidence="10 11">FME20</strain>
    </source>
</reference>
<dbReference type="PANTHER" id="PTHR30047:SF7">
    <property type="entry name" value="HIGH-AFFINITY CHOLINE TRANSPORT PROTEIN"/>
    <property type="match status" value="1"/>
</dbReference>
<dbReference type="PANTHER" id="PTHR30047">
    <property type="entry name" value="HIGH-AFFINITY CHOLINE TRANSPORT PROTEIN-RELATED"/>
    <property type="match status" value="1"/>
</dbReference>
<feature type="transmembrane region" description="Helical" evidence="9">
    <location>
        <begin position="215"/>
        <end position="236"/>
    </location>
</feature>
<comment type="caution">
    <text evidence="10">The sequence shown here is derived from an EMBL/GenBank/DDBJ whole genome shotgun (WGS) entry which is preliminary data.</text>
</comment>
<feature type="transmembrane region" description="Helical" evidence="9">
    <location>
        <begin position="75"/>
        <end position="93"/>
    </location>
</feature>
<evidence type="ECO:0000313" key="11">
    <source>
        <dbReference type="Proteomes" id="UP001645038"/>
    </source>
</evidence>
<organism evidence="10 11">
    <name type="scientific">Halomonas colorata</name>
    <dbReference type="NCBI Taxonomy" id="2742615"/>
    <lineage>
        <taxon>Bacteria</taxon>
        <taxon>Pseudomonadati</taxon>
        <taxon>Pseudomonadota</taxon>
        <taxon>Gammaproteobacteria</taxon>
        <taxon>Oceanospirillales</taxon>
        <taxon>Halomonadaceae</taxon>
        <taxon>Halomonas</taxon>
    </lineage>
</organism>
<evidence type="ECO:0000256" key="4">
    <source>
        <dbReference type="ARBA" id="ARBA00022475"/>
    </source>
</evidence>